<keyword evidence="5" id="KW-1185">Reference proteome</keyword>
<dbReference type="GO" id="GO:0005576">
    <property type="term" value="C:extracellular region"/>
    <property type="evidence" value="ECO:0007669"/>
    <property type="project" value="TreeGrafter"/>
</dbReference>
<dbReference type="InterPro" id="IPR052336">
    <property type="entry name" value="MlaD_Phospholipid_Transporter"/>
</dbReference>
<dbReference type="InterPro" id="IPR005693">
    <property type="entry name" value="Mce"/>
</dbReference>
<dbReference type="RefSeq" id="WP_065157440.1">
    <property type="nucleotide sequence ID" value="NZ_LZLQ01000024.1"/>
</dbReference>
<dbReference type="NCBIfam" id="TIGR00996">
    <property type="entry name" value="Mtu_fam_mce"/>
    <property type="match status" value="1"/>
</dbReference>
<feature type="compositionally biased region" description="Pro residues" evidence="1">
    <location>
        <begin position="383"/>
        <end position="397"/>
    </location>
</feature>
<evidence type="ECO:0000256" key="1">
    <source>
        <dbReference type="SAM" id="MobiDB-lite"/>
    </source>
</evidence>
<dbReference type="Pfam" id="PF11887">
    <property type="entry name" value="Mce4_CUP1"/>
    <property type="match status" value="1"/>
</dbReference>
<evidence type="ECO:0000259" key="2">
    <source>
        <dbReference type="Pfam" id="PF02470"/>
    </source>
</evidence>
<dbReference type="EMBL" id="LZLQ01000024">
    <property type="protein sequence ID" value="OBK18736.1"/>
    <property type="molecule type" value="Genomic_DNA"/>
</dbReference>
<dbReference type="PROSITE" id="PS51257">
    <property type="entry name" value="PROKAR_LIPOPROTEIN"/>
    <property type="match status" value="1"/>
</dbReference>
<dbReference type="Pfam" id="PF02470">
    <property type="entry name" value="MlaD"/>
    <property type="match status" value="1"/>
</dbReference>
<dbReference type="Proteomes" id="UP000093629">
    <property type="component" value="Unassembled WGS sequence"/>
</dbReference>
<evidence type="ECO:0000313" key="5">
    <source>
        <dbReference type="Proteomes" id="UP000093629"/>
    </source>
</evidence>
<sequence length="447" mass="46630">MIGRVRARRVLAVGGCVALTATGCAFHGLNSLPLPGAVGRGPGAVIYHVEIPNVGTMESNSPVMINDVVVGSVGAMKVKGWHADVEISVQRDVVVPANVVAAVGQTSLLGSMHLELNTPLGQSGTGRLQPGAKIPLSRSSAYPSTEQTLSSLGAVVNGGGLGQIGEVIHNFSVAVSGRAGTLRDLLTRLDTFVGTLDEQRNNIVDSIEALNRLSATFAGQRDVLSEALRKVPPALDVLIRERPRLTTALDKLRAFSNTATRLINDTQADLVKNLQNLEPTIRALADVGPELGTAIAAGFVFPFTQNFVDRAVRGDYFNLHVQLDLTIPRLKRGLMLGTRFGQLDQPLVPMPGEPYYLRYTLDPLHSALRPPWIDPDALPLPPLPGPAPYSPALPGPLPGGGQLPGPPPAAAPLPGPPPAAAPVPGPPQSVAPVPNPGPGPLPAEGDG</sequence>
<dbReference type="InterPro" id="IPR003399">
    <property type="entry name" value="Mce/MlaD"/>
</dbReference>
<dbReference type="InterPro" id="IPR024516">
    <property type="entry name" value="Mce_C"/>
</dbReference>
<dbReference type="OrthoDB" id="9774928at2"/>
<gene>
    <name evidence="4" type="ORF">A5636_02385</name>
</gene>
<protein>
    <submittedName>
        <fullName evidence="4">Mammalian cell entry protein</fullName>
    </submittedName>
</protein>
<dbReference type="PANTHER" id="PTHR33371">
    <property type="entry name" value="INTERMEMBRANE PHOSPHOLIPID TRANSPORT SYSTEM BINDING PROTEIN MLAD-RELATED"/>
    <property type="match status" value="1"/>
</dbReference>
<evidence type="ECO:0000313" key="4">
    <source>
        <dbReference type="EMBL" id="OBK18736.1"/>
    </source>
</evidence>
<evidence type="ECO:0000259" key="3">
    <source>
        <dbReference type="Pfam" id="PF11887"/>
    </source>
</evidence>
<feature type="domain" description="Mce/MlaD" evidence="2">
    <location>
        <begin position="45"/>
        <end position="118"/>
    </location>
</feature>
<feature type="compositionally biased region" description="Pro residues" evidence="1">
    <location>
        <begin position="404"/>
        <end position="441"/>
    </location>
</feature>
<dbReference type="AlphaFoldDB" id="A0A1A3NAB6"/>
<organism evidence="4 5">
    <name type="scientific">Mycobacterium asiaticum</name>
    <dbReference type="NCBI Taxonomy" id="1790"/>
    <lineage>
        <taxon>Bacteria</taxon>
        <taxon>Bacillati</taxon>
        <taxon>Actinomycetota</taxon>
        <taxon>Actinomycetes</taxon>
        <taxon>Mycobacteriales</taxon>
        <taxon>Mycobacteriaceae</taxon>
        <taxon>Mycobacterium</taxon>
    </lineage>
</organism>
<name>A0A1A3NAB6_MYCAS</name>
<dbReference type="PANTHER" id="PTHR33371:SF15">
    <property type="entry name" value="LIPOPROTEIN LPRN"/>
    <property type="match status" value="1"/>
</dbReference>
<feature type="domain" description="Mammalian cell entry C-terminal" evidence="3">
    <location>
        <begin position="127"/>
        <end position="296"/>
    </location>
</feature>
<reference evidence="4 5" key="1">
    <citation type="submission" date="2016-06" db="EMBL/GenBank/DDBJ databases">
        <authorList>
            <person name="Kjaerup R.B."/>
            <person name="Dalgaard T.S."/>
            <person name="Juul-Madsen H.R."/>
        </authorList>
    </citation>
    <scope>NUCLEOTIDE SEQUENCE [LARGE SCALE GENOMIC DNA]</scope>
    <source>
        <strain evidence="4 5">1245139.5</strain>
    </source>
</reference>
<feature type="region of interest" description="Disordered" evidence="1">
    <location>
        <begin position="383"/>
        <end position="447"/>
    </location>
</feature>
<accession>A0A1A3NAB6</accession>
<comment type="caution">
    <text evidence="4">The sequence shown here is derived from an EMBL/GenBank/DDBJ whole genome shotgun (WGS) entry which is preliminary data.</text>
</comment>
<proteinExistence type="predicted"/>